<dbReference type="GO" id="GO:0003341">
    <property type="term" value="P:cilium movement"/>
    <property type="evidence" value="ECO:0007669"/>
    <property type="project" value="TreeGrafter"/>
</dbReference>
<dbReference type="SMART" id="SM00028">
    <property type="entry name" value="TPR"/>
    <property type="match status" value="6"/>
</dbReference>
<dbReference type="Pfam" id="PF13181">
    <property type="entry name" value="TPR_8"/>
    <property type="match status" value="1"/>
</dbReference>
<proteinExistence type="predicted"/>
<dbReference type="SUPFAM" id="SSF48452">
    <property type="entry name" value="TPR-like"/>
    <property type="match status" value="1"/>
</dbReference>
<gene>
    <name evidence="6" type="ORF">M427DRAFT_86792</name>
</gene>
<dbReference type="GO" id="GO:0005929">
    <property type="term" value="C:cilium"/>
    <property type="evidence" value="ECO:0007669"/>
    <property type="project" value="TreeGrafter"/>
</dbReference>
<evidence type="ECO:0000313" key="6">
    <source>
        <dbReference type="EMBL" id="KXS11945.1"/>
    </source>
</evidence>
<dbReference type="AlphaFoldDB" id="A0A139A668"/>
<evidence type="ECO:0000313" key="7">
    <source>
        <dbReference type="Proteomes" id="UP000070544"/>
    </source>
</evidence>
<dbReference type="InterPro" id="IPR051476">
    <property type="entry name" value="Bac_ResReg_Asp_Phosphatase"/>
</dbReference>
<evidence type="ECO:0000256" key="1">
    <source>
        <dbReference type="ARBA" id="ARBA00004496"/>
    </source>
</evidence>
<feature type="non-terminal residue" evidence="6">
    <location>
        <position position="1"/>
    </location>
</feature>
<evidence type="ECO:0000256" key="2">
    <source>
        <dbReference type="ARBA" id="ARBA00022490"/>
    </source>
</evidence>
<dbReference type="Gene3D" id="1.25.40.10">
    <property type="entry name" value="Tetratricopeptide repeat domain"/>
    <property type="match status" value="2"/>
</dbReference>
<dbReference type="InterPro" id="IPR011990">
    <property type="entry name" value="TPR-like_helical_dom_sf"/>
</dbReference>
<dbReference type="OrthoDB" id="626167at2759"/>
<keyword evidence="7" id="KW-1185">Reference proteome</keyword>
<feature type="non-terminal residue" evidence="6">
    <location>
        <position position="251"/>
    </location>
</feature>
<accession>A0A139A668</accession>
<evidence type="ECO:0000256" key="4">
    <source>
        <dbReference type="ARBA" id="ARBA00022803"/>
    </source>
</evidence>
<dbReference type="EMBL" id="KQ965794">
    <property type="protein sequence ID" value="KXS11945.1"/>
    <property type="molecule type" value="Genomic_DNA"/>
</dbReference>
<reference evidence="6 7" key="1">
    <citation type="journal article" date="2015" name="Genome Biol. Evol.">
        <title>Phylogenomic analyses indicate that early fungi evolved digesting cell walls of algal ancestors of land plants.</title>
        <authorList>
            <person name="Chang Y."/>
            <person name="Wang S."/>
            <person name="Sekimoto S."/>
            <person name="Aerts A.L."/>
            <person name="Choi C."/>
            <person name="Clum A."/>
            <person name="LaButti K.M."/>
            <person name="Lindquist E.A."/>
            <person name="Yee Ngan C."/>
            <person name="Ohm R.A."/>
            <person name="Salamov A.A."/>
            <person name="Grigoriev I.V."/>
            <person name="Spatafora J.W."/>
            <person name="Berbee M.L."/>
        </authorList>
    </citation>
    <scope>NUCLEOTIDE SEQUENCE [LARGE SCALE GENOMIC DNA]</scope>
    <source>
        <strain evidence="6 7">JEL478</strain>
    </source>
</reference>
<comment type="subcellular location">
    <subcellularLocation>
        <location evidence="1">Cytoplasm</location>
    </subcellularLocation>
</comment>
<name>A0A139A668_GONPJ</name>
<dbReference type="GO" id="GO:0005737">
    <property type="term" value="C:cytoplasm"/>
    <property type="evidence" value="ECO:0007669"/>
    <property type="project" value="UniProtKB-SubCell"/>
</dbReference>
<protein>
    <recommendedName>
        <fullName evidence="5">Tetratricopeptide repeat protein 29</fullName>
    </recommendedName>
</protein>
<keyword evidence="4" id="KW-0802">TPR repeat</keyword>
<dbReference type="Pfam" id="PF13176">
    <property type="entry name" value="TPR_7"/>
    <property type="match status" value="1"/>
</dbReference>
<keyword evidence="3" id="KW-0677">Repeat</keyword>
<organism evidence="6 7">
    <name type="scientific">Gonapodya prolifera (strain JEL478)</name>
    <name type="common">Monoblepharis prolifera</name>
    <dbReference type="NCBI Taxonomy" id="1344416"/>
    <lineage>
        <taxon>Eukaryota</taxon>
        <taxon>Fungi</taxon>
        <taxon>Fungi incertae sedis</taxon>
        <taxon>Chytridiomycota</taxon>
        <taxon>Chytridiomycota incertae sedis</taxon>
        <taxon>Monoblepharidomycetes</taxon>
        <taxon>Monoblepharidales</taxon>
        <taxon>Gonapodyaceae</taxon>
        <taxon>Gonapodya</taxon>
    </lineage>
</organism>
<dbReference type="PANTHER" id="PTHR46630">
    <property type="entry name" value="TETRATRICOPEPTIDE REPEAT PROTEIN 29"/>
    <property type="match status" value="1"/>
</dbReference>
<dbReference type="InterPro" id="IPR019734">
    <property type="entry name" value="TPR_rpt"/>
</dbReference>
<evidence type="ECO:0000256" key="3">
    <source>
        <dbReference type="ARBA" id="ARBA00022737"/>
    </source>
</evidence>
<dbReference type="Pfam" id="PF13424">
    <property type="entry name" value="TPR_12"/>
    <property type="match status" value="1"/>
</dbReference>
<evidence type="ECO:0000256" key="5">
    <source>
        <dbReference type="ARBA" id="ARBA00040665"/>
    </source>
</evidence>
<sequence>QGDVEAIYESRKSLANFFLNLYNHERAIFYLQEALEMARLQSSIRKLMVEATHNLGKAYMCCGRLEDALITFEQARKAAREDRNLEADRTTTLSLSDCYLRIALKLEGEGKYNEALGHYIECMRILNESCAGENLGDVQYRMGCTYQSTGNLTAAMKYLEDFLASSQQTGDNQGEAMAHAALAECLERQGDSHKALEHLDKFLKLTETSSGQLAEHARACCKIGQAHSKMGKLGAAVEFFEKHYNLVTSLA</sequence>
<dbReference type="Proteomes" id="UP000070544">
    <property type="component" value="Unassembled WGS sequence"/>
</dbReference>
<keyword evidence="2" id="KW-0963">Cytoplasm</keyword>
<dbReference type="PANTHER" id="PTHR46630:SF1">
    <property type="entry name" value="TETRATRICOPEPTIDE REPEAT PROTEIN 29"/>
    <property type="match status" value="1"/>
</dbReference>